<name>A0ABW5KU49_9FLAO</name>
<organism evidence="1 2">
    <name type="scientific">Bizionia sediminis</name>
    <dbReference type="NCBI Taxonomy" id="1737064"/>
    <lineage>
        <taxon>Bacteria</taxon>
        <taxon>Pseudomonadati</taxon>
        <taxon>Bacteroidota</taxon>
        <taxon>Flavobacteriia</taxon>
        <taxon>Flavobacteriales</taxon>
        <taxon>Flavobacteriaceae</taxon>
        <taxon>Bizionia</taxon>
    </lineage>
</organism>
<dbReference type="Proteomes" id="UP001597472">
    <property type="component" value="Unassembled WGS sequence"/>
</dbReference>
<gene>
    <name evidence="1" type="ORF">ACFSQP_06355</name>
</gene>
<protein>
    <submittedName>
        <fullName evidence="1">Uncharacterized protein</fullName>
    </submittedName>
</protein>
<sequence length="425" mass="49509">MSTDYTQLLMDVQKRANIIVSSNRDVRLLKEAIDFSLDKSIGLNTLRRMFGYLERTTPSISSLNTLARYIGYDSYARYKINKSNHDQWYFQQSLQRIFLSKTVKKEDISIINQGLMNESNSVFFAYFLTFQIGTNNLEALDFIFQHVKMDAIKNTELHKFANIVSVKLNNTSEKKALKIYKTLIHYSSFRDNVPLLYVDYANLNSRYLKILNLIEAHGASSTDILFVSYMKLYLKFYSEQPITNIKLKKPDGLNNLFPVLQGRYYACCIMQSKTLTPTLIAEIFEACRTLEVRYFLQEIIPTLIVKEAYTLLSELINTYYEDIFETDMWGSATINSLYLIGLANANWFENELKLAKKNLALVELQKVQLSYAYYVDLFFYLTQLKITYSEKNNLENAVYLKKIKQAVKKTGFTKFISESTKFILK</sequence>
<evidence type="ECO:0000313" key="2">
    <source>
        <dbReference type="Proteomes" id="UP001597472"/>
    </source>
</evidence>
<dbReference type="RefSeq" id="WP_376892573.1">
    <property type="nucleotide sequence ID" value="NZ_JBHULS010000002.1"/>
</dbReference>
<evidence type="ECO:0000313" key="1">
    <source>
        <dbReference type="EMBL" id="MFD2551435.1"/>
    </source>
</evidence>
<dbReference type="EMBL" id="JBHULS010000002">
    <property type="protein sequence ID" value="MFD2551435.1"/>
    <property type="molecule type" value="Genomic_DNA"/>
</dbReference>
<comment type="caution">
    <text evidence="1">The sequence shown here is derived from an EMBL/GenBank/DDBJ whole genome shotgun (WGS) entry which is preliminary data.</text>
</comment>
<reference evidence="2" key="1">
    <citation type="journal article" date="2019" name="Int. J. Syst. Evol. Microbiol.">
        <title>The Global Catalogue of Microorganisms (GCM) 10K type strain sequencing project: providing services to taxonomists for standard genome sequencing and annotation.</title>
        <authorList>
            <consortium name="The Broad Institute Genomics Platform"/>
            <consortium name="The Broad Institute Genome Sequencing Center for Infectious Disease"/>
            <person name="Wu L."/>
            <person name="Ma J."/>
        </authorList>
    </citation>
    <scope>NUCLEOTIDE SEQUENCE [LARGE SCALE GENOMIC DNA]</scope>
    <source>
        <strain evidence="2">KCTC 42587</strain>
    </source>
</reference>
<accession>A0ABW5KU49</accession>
<proteinExistence type="predicted"/>
<keyword evidence="2" id="KW-1185">Reference proteome</keyword>